<dbReference type="InterPro" id="IPR058922">
    <property type="entry name" value="WHD_DRP"/>
</dbReference>
<feature type="region of interest" description="Disordered" evidence="7">
    <location>
        <begin position="972"/>
        <end position="1000"/>
    </location>
</feature>
<dbReference type="Gene3D" id="1.10.8.430">
    <property type="entry name" value="Helical domain of apoptotic protease-activating factors"/>
    <property type="match status" value="1"/>
</dbReference>
<evidence type="ECO:0000256" key="5">
    <source>
        <dbReference type="ARBA" id="ARBA00022821"/>
    </source>
</evidence>
<name>A0ABC9B746_9POAL</name>
<dbReference type="InterPro" id="IPR032675">
    <property type="entry name" value="LRR_dom_sf"/>
</dbReference>
<feature type="region of interest" description="Disordered" evidence="7">
    <location>
        <begin position="141"/>
        <end position="167"/>
    </location>
</feature>
<sequence length="1000" mass="111862">MATVASTVLGAVLGAVTKNVVAQIVKLLEKRCELWKGFSGDIDFIQRELLMIAAAKEDQLSEKGDPSAVKSISMEEMHNLALDIEDCLDRILHYTEGEGTASLLHRIKAVGLSAGSPPFATEVKQLKERLRAAHQRKLNYDVNGSQPDAAGVSSSTSPADMDTSRVQPVGIDKPKRELLELLQEIEGQPEQLSVVSIVGFGGSGKSTLAKALYECPEVVRLFPCRAWVMASEHRGHSKGFLTAFLEKLHPGASPRGGDVHQLQDHITNYLNNKRYLIVFDDIEEEQWDCIKSTFPENTRSRIIVTTRIQALAEVCCNHGTNGYVYNMRSLDEKHSKELLEAVLRRHLPGLEQSSTLIVNKCDGHPLALFSVANYLLRKREFTESDCKNFWNDLSSHMSKEYAFRKLHQVLLNNYRSLPGRPVHLKTCLLYVCVFPNGHPIRRSSLMRRWLAERYVHDPDPCKAVVVADKILEELIDRNIIRPIDPSKNTRVKTCRAHGIMHEFMLHMSMSAKFITFLSDPQRSNYRHLLMDGRPVISGGRVSNENHHHTSPAHGGMSGDEKLRAHSLTICGSAGKDVFDFAKCELLRVLDLEECKDLKDDHMDGIHKLWHLKYLGLGATISRLPSKIAKMHCLETLDMRKTKIETLPVEVIKLPHLAHLLGKFKLGKKDLKISELGKFLPKESNLQTLAGFITDNNPGLPMLMVHMKMLRKVKIWCNDNDGKSLAELSAGIKKFVEQELDTSIGIRSLSLHLRNSSGNILQSLENSFGYLSSLKLHGALSGLTQFATSLCGLTELCLSSTNDLMTNDISNLRRLIHLEYLKLVKVSLGGISIRKRDFPRLLRLCLVQCPTLTTIEKGALRNLISLQLLSEHLGDLPGIEIRSHEHLQEICLDSEINQEAKIVWEIAAKNHPKRPRVLYLKRVDQDEMGSMVKYVSAKRPAPETECSVIQEGRQTPEVQPISAEELSSALKEATVAGPSMAPSKLPSEMNNLMPSSSRVVS</sequence>
<protein>
    <recommendedName>
        <fullName evidence="14">NB-ARC domain-containing protein</fullName>
    </recommendedName>
</protein>
<dbReference type="PANTHER" id="PTHR23155">
    <property type="entry name" value="DISEASE RESISTANCE PROTEIN RP"/>
    <property type="match status" value="1"/>
</dbReference>
<dbReference type="InterPro" id="IPR044974">
    <property type="entry name" value="Disease_R_plants"/>
</dbReference>
<dbReference type="Pfam" id="PF23559">
    <property type="entry name" value="WHD_DRP"/>
    <property type="match status" value="1"/>
</dbReference>
<dbReference type="Pfam" id="PF00931">
    <property type="entry name" value="NB-ARC"/>
    <property type="match status" value="1"/>
</dbReference>
<feature type="compositionally biased region" description="Polar residues" evidence="7">
    <location>
        <begin position="142"/>
        <end position="158"/>
    </location>
</feature>
<dbReference type="InterPro" id="IPR041118">
    <property type="entry name" value="Rx_N"/>
</dbReference>
<comment type="similarity">
    <text evidence="1">Belongs to the disease resistance NB-LRR family.</text>
</comment>
<dbReference type="InterPro" id="IPR002182">
    <property type="entry name" value="NB-ARC"/>
</dbReference>
<keyword evidence="2" id="KW-0433">Leucine-rich repeat</keyword>
<dbReference type="InterPro" id="IPR042197">
    <property type="entry name" value="Apaf_helical"/>
</dbReference>
<dbReference type="PRINTS" id="PR00364">
    <property type="entry name" value="DISEASERSIST"/>
</dbReference>
<evidence type="ECO:0000313" key="13">
    <source>
        <dbReference type="Proteomes" id="UP001497457"/>
    </source>
</evidence>
<dbReference type="GO" id="GO:0006952">
    <property type="term" value="P:defense response"/>
    <property type="evidence" value="ECO:0007669"/>
    <property type="project" value="UniProtKB-KW"/>
</dbReference>
<evidence type="ECO:0000259" key="8">
    <source>
        <dbReference type="Pfam" id="PF00931"/>
    </source>
</evidence>
<evidence type="ECO:0008006" key="14">
    <source>
        <dbReference type="Google" id="ProtNLM"/>
    </source>
</evidence>
<evidence type="ECO:0000259" key="11">
    <source>
        <dbReference type="Pfam" id="PF23598"/>
    </source>
</evidence>
<dbReference type="InterPro" id="IPR036388">
    <property type="entry name" value="WH-like_DNA-bd_sf"/>
</dbReference>
<dbReference type="Gene3D" id="1.10.10.10">
    <property type="entry name" value="Winged helix-like DNA-binding domain superfamily/Winged helix DNA-binding domain"/>
    <property type="match status" value="1"/>
</dbReference>
<organism evidence="12 13">
    <name type="scientific">Urochloa decumbens</name>
    <dbReference type="NCBI Taxonomy" id="240449"/>
    <lineage>
        <taxon>Eukaryota</taxon>
        <taxon>Viridiplantae</taxon>
        <taxon>Streptophyta</taxon>
        <taxon>Embryophyta</taxon>
        <taxon>Tracheophyta</taxon>
        <taxon>Spermatophyta</taxon>
        <taxon>Magnoliopsida</taxon>
        <taxon>Liliopsida</taxon>
        <taxon>Poales</taxon>
        <taxon>Poaceae</taxon>
        <taxon>PACMAD clade</taxon>
        <taxon>Panicoideae</taxon>
        <taxon>Panicodae</taxon>
        <taxon>Paniceae</taxon>
        <taxon>Melinidinae</taxon>
        <taxon>Urochloa</taxon>
    </lineage>
</organism>
<evidence type="ECO:0000256" key="6">
    <source>
        <dbReference type="ARBA" id="ARBA00023054"/>
    </source>
</evidence>
<evidence type="ECO:0000256" key="1">
    <source>
        <dbReference type="ARBA" id="ARBA00008894"/>
    </source>
</evidence>
<feature type="domain" description="Disease resistance protein winged helix" evidence="10">
    <location>
        <begin position="433"/>
        <end position="503"/>
    </location>
</feature>
<keyword evidence="3" id="KW-0677">Repeat</keyword>
<keyword evidence="13" id="KW-1185">Reference proteome</keyword>
<dbReference type="Pfam" id="PF23598">
    <property type="entry name" value="LRR_14"/>
    <property type="match status" value="1"/>
</dbReference>
<dbReference type="SUPFAM" id="SSF52058">
    <property type="entry name" value="L domain-like"/>
    <property type="match status" value="1"/>
</dbReference>
<proteinExistence type="inferred from homology"/>
<accession>A0ABC9B746</accession>
<dbReference type="Gene3D" id="1.20.5.4130">
    <property type="match status" value="1"/>
</dbReference>
<keyword evidence="5" id="KW-0611">Plant defense</keyword>
<dbReference type="GO" id="GO:0000166">
    <property type="term" value="F:nucleotide binding"/>
    <property type="evidence" value="ECO:0007669"/>
    <property type="project" value="UniProtKB-KW"/>
</dbReference>
<evidence type="ECO:0000256" key="7">
    <source>
        <dbReference type="SAM" id="MobiDB-lite"/>
    </source>
</evidence>
<gene>
    <name evidence="12" type="ORF">URODEC1_LOCUS60768</name>
</gene>
<dbReference type="GO" id="GO:0051707">
    <property type="term" value="P:response to other organism"/>
    <property type="evidence" value="ECO:0007669"/>
    <property type="project" value="UniProtKB-ARBA"/>
</dbReference>
<evidence type="ECO:0000259" key="9">
    <source>
        <dbReference type="Pfam" id="PF18052"/>
    </source>
</evidence>
<feature type="compositionally biased region" description="Polar residues" evidence="7">
    <location>
        <begin position="987"/>
        <end position="1000"/>
    </location>
</feature>
<keyword evidence="4" id="KW-0547">Nucleotide-binding</keyword>
<feature type="domain" description="Disease resistance R13L4/SHOC-2-like LRR" evidence="11">
    <location>
        <begin position="565"/>
        <end position="915"/>
    </location>
</feature>
<dbReference type="Pfam" id="PF18052">
    <property type="entry name" value="Rx_N"/>
    <property type="match status" value="1"/>
</dbReference>
<dbReference type="EMBL" id="OZ075134">
    <property type="protein sequence ID" value="CAL4991697.1"/>
    <property type="molecule type" value="Genomic_DNA"/>
</dbReference>
<dbReference type="AlphaFoldDB" id="A0ABC9B746"/>
<evidence type="ECO:0000256" key="4">
    <source>
        <dbReference type="ARBA" id="ARBA00022741"/>
    </source>
</evidence>
<keyword evidence="6" id="KW-0175">Coiled coil</keyword>
<dbReference type="PANTHER" id="PTHR23155:SF981">
    <property type="entry name" value="NB-ARC DOMAIN CONTAINING PROTEIN, EXPRESSED"/>
    <property type="match status" value="1"/>
</dbReference>
<dbReference type="InterPro" id="IPR055414">
    <property type="entry name" value="LRR_R13L4/SHOC2-like"/>
</dbReference>
<feature type="domain" description="NB-ARC" evidence="8">
    <location>
        <begin position="173"/>
        <end position="342"/>
    </location>
</feature>
<evidence type="ECO:0000256" key="3">
    <source>
        <dbReference type="ARBA" id="ARBA00022737"/>
    </source>
</evidence>
<dbReference type="Gene3D" id="3.80.10.10">
    <property type="entry name" value="Ribonuclease Inhibitor"/>
    <property type="match status" value="1"/>
</dbReference>
<dbReference type="Proteomes" id="UP001497457">
    <property type="component" value="Chromosome 24b"/>
</dbReference>
<reference evidence="12" key="1">
    <citation type="submission" date="2024-10" db="EMBL/GenBank/DDBJ databases">
        <authorList>
            <person name="Ryan C."/>
        </authorList>
    </citation>
    <scope>NUCLEOTIDE SEQUENCE [LARGE SCALE GENOMIC DNA]</scope>
</reference>
<dbReference type="Gene3D" id="3.40.50.300">
    <property type="entry name" value="P-loop containing nucleotide triphosphate hydrolases"/>
    <property type="match status" value="1"/>
</dbReference>
<evidence type="ECO:0000313" key="12">
    <source>
        <dbReference type="EMBL" id="CAL4991697.1"/>
    </source>
</evidence>
<evidence type="ECO:0000259" key="10">
    <source>
        <dbReference type="Pfam" id="PF23559"/>
    </source>
</evidence>
<evidence type="ECO:0000256" key="2">
    <source>
        <dbReference type="ARBA" id="ARBA00022614"/>
    </source>
</evidence>
<dbReference type="InterPro" id="IPR027417">
    <property type="entry name" value="P-loop_NTPase"/>
</dbReference>
<dbReference type="SUPFAM" id="SSF52540">
    <property type="entry name" value="P-loop containing nucleoside triphosphate hydrolases"/>
    <property type="match status" value="1"/>
</dbReference>
<feature type="domain" description="Disease resistance N-terminal" evidence="9">
    <location>
        <begin position="18"/>
        <end position="97"/>
    </location>
</feature>